<dbReference type="KEGG" id="vg:8684063"/>
<organism evidence="1 2">
    <name type="scientific">Delftia phage PhiW-14</name>
    <name type="common">Deftia acidovorans bacteriophage phiW-14</name>
    <dbReference type="NCBI Taxonomy" id="665032"/>
    <lineage>
        <taxon>Viruses</taxon>
        <taxon>Duplodnaviria</taxon>
        <taxon>Heunggongvirae</taxon>
        <taxon>Uroviricota</taxon>
        <taxon>Caudoviricetes</taxon>
        <taxon>Ionavirus</taxon>
        <taxon>Ionavirus W14</taxon>
    </lineage>
</organism>
<organismHost>
    <name type="scientific">Delftia acidovorans</name>
    <name type="common">Pseudomonas acidovorans</name>
    <name type="synonym">Comamonas acidovorans</name>
    <dbReference type="NCBI Taxonomy" id="80866"/>
</organismHost>
<evidence type="ECO:0000313" key="1">
    <source>
        <dbReference type="EMBL" id="ACV50137.1"/>
    </source>
</evidence>
<evidence type="ECO:0000313" key="2">
    <source>
        <dbReference type="Proteomes" id="UP000008986"/>
    </source>
</evidence>
<dbReference type="RefSeq" id="YP_003358969.1">
    <property type="nucleotide sequence ID" value="NC_013697.1"/>
</dbReference>
<proteinExistence type="predicted"/>
<accession>C9DG86</accession>
<gene>
    <name evidence="1" type="primary">115</name>
</gene>
<keyword evidence="2" id="KW-1185">Reference proteome</keyword>
<dbReference type="Proteomes" id="UP000008986">
    <property type="component" value="Segment"/>
</dbReference>
<reference evidence="2" key="1">
    <citation type="submission" date="2009-07" db="EMBL/GenBank/DDBJ databases">
        <authorList>
            <person name="Kropinski A.M."/>
            <person name="Villegas A."/>
            <person name="Lingohr E.J."/>
        </authorList>
    </citation>
    <scope>NUCLEOTIDE SEQUENCE [LARGE SCALE GENOMIC DNA]</scope>
</reference>
<name>C9DG86_BPW14</name>
<protein>
    <submittedName>
        <fullName evidence="1">Uncharacterized protein</fullName>
    </submittedName>
</protein>
<dbReference type="GeneID" id="8684063"/>
<sequence length="108" mass="12216">MIKIAPQTDMNKISAMCLVAHKLTRLSKLWSHEHGHGPVSASMTVSVELIRSAGPDQLVKWYDDFMASVQREEEELKELVANPEPLPPLVDMIDQDNHDILVTREKDV</sequence>
<dbReference type="EMBL" id="GQ357915">
    <property type="protein sequence ID" value="ACV50137.1"/>
    <property type="molecule type" value="Genomic_DNA"/>
</dbReference>